<dbReference type="PANTHER" id="PTHR43135:SF3">
    <property type="entry name" value="ALPHA-D-RIBOSE 1-METHYLPHOSPHONATE 5-TRIPHOSPHATE DIPHOSPHATASE"/>
    <property type="match status" value="1"/>
</dbReference>
<accession>A0A8H7PDC4</accession>
<sequence length="350" mass="37164">MTSKFALTNVRVFDGNKICDPNTVVIDGDKIGTDTAGATTIDCEGAVLLPGLIDAHIHLSGYKNLQDLSSHGVTTGLDMATADLELLNSLRGQKGVADVRSAYLAASAPGSVHSRFLTKESLLTSTDEAVNFVNDMVNAGADYIKVVADIPGPSQEIVNTIVEEAHKHGKMCIAHAATFAPFQMAQDAKADIVTHAPLDKALDTKQVELMVTENRISVPTLTMMETMCNTFKRGNYDSARQSVTDMYKAGVPILAGTDANSHAGGPATVPHGDSMHHELELLVGAGMSTLDVLKAATCLPAKYFGLSDRGVIEPGKRADLLLIGGDPLQDIKATRLIKRVWCAGIECTHV</sequence>
<gene>
    <name evidence="2" type="ORF">INT43_008336</name>
</gene>
<proteinExistence type="predicted"/>
<organism evidence="2 3">
    <name type="scientific">Mortierella isabellina</name>
    <name type="common">Filamentous fungus</name>
    <name type="synonym">Umbelopsis isabellina</name>
    <dbReference type="NCBI Taxonomy" id="91625"/>
    <lineage>
        <taxon>Eukaryota</taxon>
        <taxon>Fungi</taxon>
        <taxon>Fungi incertae sedis</taxon>
        <taxon>Mucoromycota</taxon>
        <taxon>Mucoromycotina</taxon>
        <taxon>Umbelopsidomycetes</taxon>
        <taxon>Umbelopsidales</taxon>
        <taxon>Umbelopsidaceae</taxon>
        <taxon>Umbelopsis</taxon>
    </lineage>
</organism>
<dbReference type="GO" id="GO:0016810">
    <property type="term" value="F:hydrolase activity, acting on carbon-nitrogen (but not peptide) bonds"/>
    <property type="evidence" value="ECO:0007669"/>
    <property type="project" value="InterPro"/>
</dbReference>
<dbReference type="InterPro" id="IPR051781">
    <property type="entry name" value="Metallo-dep_Hydrolase"/>
</dbReference>
<dbReference type="PANTHER" id="PTHR43135">
    <property type="entry name" value="ALPHA-D-RIBOSE 1-METHYLPHOSPHONATE 5-TRIPHOSPHATE DIPHOSPHATASE"/>
    <property type="match status" value="1"/>
</dbReference>
<protein>
    <recommendedName>
        <fullName evidence="1">Amidohydrolase-related domain-containing protein</fullName>
    </recommendedName>
</protein>
<evidence type="ECO:0000313" key="2">
    <source>
        <dbReference type="EMBL" id="KAG2171610.1"/>
    </source>
</evidence>
<dbReference type="EMBL" id="JAEPQZ010000020">
    <property type="protein sequence ID" value="KAG2171610.1"/>
    <property type="molecule type" value="Genomic_DNA"/>
</dbReference>
<dbReference type="InterPro" id="IPR011059">
    <property type="entry name" value="Metal-dep_hydrolase_composite"/>
</dbReference>
<dbReference type="InterPro" id="IPR032466">
    <property type="entry name" value="Metal_Hydrolase"/>
</dbReference>
<dbReference type="SUPFAM" id="SSF51338">
    <property type="entry name" value="Composite domain of metallo-dependent hydrolases"/>
    <property type="match status" value="1"/>
</dbReference>
<dbReference type="AlphaFoldDB" id="A0A8H7PDC4"/>
<dbReference type="Gene3D" id="3.30.110.90">
    <property type="entry name" value="Amidohydrolase"/>
    <property type="match status" value="1"/>
</dbReference>
<dbReference type="Pfam" id="PF01979">
    <property type="entry name" value="Amidohydro_1"/>
    <property type="match status" value="1"/>
</dbReference>
<dbReference type="SUPFAM" id="SSF51556">
    <property type="entry name" value="Metallo-dependent hydrolases"/>
    <property type="match status" value="1"/>
</dbReference>
<keyword evidence="3" id="KW-1185">Reference proteome</keyword>
<feature type="domain" description="Amidohydrolase-related" evidence="1">
    <location>
        <begin position="47"/>
        <end position="344"/>
    </location>
</feature>
<dbReference type="Proteomes" id="UP000654370">
    <property type="component" value="Unassembled WGS sequence"/>
</dbReference>
<dbReference type="InterPro" id="IPR006680">
    <property type="entry name" value="Amidohydro-rel"/>
</dbReference>
<evidence type="ECO:0000259" key="1">
    <source>
        <dbReference type="Pfam" id="PF01979"/>
    </source>
</evidence>
<dbReference type="OrthoDB" id="5595695at2759"/>
<evidence type="ECO:0000313" key="3">
    <source>
        <dbReference type="Proteomes" id="UP000654370"/>
    </source>
</evidence>
<dbReference type="Gene3D" id="2.30.40.10">
    <property type="entry name" value="Urease, subunit C, domain 1"/>
    <property type="match status" value="1"/>
</dbReference>
<name>A0A8H7PDC4_MORIS</name>
<dbReference type="Gene3D" id="3.40.50.10910">
    <property type="entry name" value="Amidohydrolase"/>
    <property type="match status" value="1"/>
</dbReference>
<reference evidence="2" key="1">
    <citation type="submission" date="2020-12" db="EMBL/GenBank/DDBJ databases">
        <title>Metabolic potential, ecology and presence of endohyphal bacteria is reflected in genomic diversity of Mucoromycotina.</title>
        <authorList>
            <person name="Muszewska A."/>
            <person name="Okrasinska A."/>
            <person name="Steczkiewicz K."/>
            <person name="Drgas O."/>
            <person name="Orlowska M."/>
            <person name="Perlinska-Lenart U."/>
            <person name="Aleksandrzak-Piekarczyk T."/>
            <person name="Szatraj K."/>
            <person name="Zielenkiewicz U."/>
            <person name="Pilsyk S."/>
            <person name="Malc E."/>
            <person name="Mieczkowski P."/>
            <person name="Kruszewska J.S."/>
            <person name="Biernat P."/>
            <person name="Pawlowska J."/>
        </authorList>
    </citation>
    <scope>NUCLEOTIDE SEQUENCE</scope>
    <source>
        <strain evidence="2">WA0000067209</strain>
    </source>
</reference>
<comment type="caution">
    <text evidence="2">The sequence shown here is derived from an EMBL/GenBank/DDBJ whole genome shotgun (WGS) entry which is preliminary data.</text>
</comment>
<dbReference type="Gene3D" id="1.20.58.520">
    <property type="entry name" value="Amidohydrolase"/>
    <property type="match status" value="1"/>
</dbReference>